<dbReference type="Pfam" id="PF08309">
    <property type="entry name" value="LVIVD"/>
    <property type="match status" value="1"/>
</dbReference>
<dbReference type="NCBIfam" id="TIGR04312">
    <property type="entry name" value="choice_anch_B"/>
    <property type="match status" value="1"/>
</dbReference>
<dbReference type="InterPro" id="IPR011044">
    <property type="entry name" value="Quino_amine_DH_bsu"/>
</dbReference>
<evidence type="ECO:0008006" key="4">
    <source>
        <dbReference type="Google" id="ProtNLM"/>
    </source>
</evidence>
<dbReference type="OrthoDB" id="2099887at2759"/>
<dbReference type="PANTHER" id="PTHR38787">
    <property type="entry name" value="REGULATORY P DOMAIN-CONTAINING PROTEIN"/>
    <property type="match status" value="1"/>
</dbReference>
<accession>A0A3N4IEW5</accession>
<dbReference type="PANTHER" id="PTHR38787:SF1">
    <property type="entry name" value="REGULATORY P DOMAIN-CONTAINING PROTEIN"/>
    <property type="match status" value="1"/>
</dbReference>
<dbReference type="GO" id="GO:0005576">
    <property type="term" value="C:extracellular region"/>
    <property type="evidence" value="ECO:0007669"/>
    <property type="project" value="TreeGrafter"/>
</dbReference>
<evidence type="ECO:0000313" key="2">
    <source>
        <dbReference type="EMBL" id="RPA84319.1"/>
    </source>
</evidence>
<evidence type="ECO:0000313" key="3">
    <source>
        <dbReference type="Proteomes" id="UP000275078"/>
    </source>
</evidence>
<sequence>MKVSVGFVLSALSLGVLATPMPSPQVPPVSVASLGGSDVLSSSFAVTRVSMAEVRQRKEKVRSNARQAGAFATNAYSSIAAVNKCTSGKAASTYSCSNIDMHGFLSHQAMGSSTREGNDIWGWTAPNGREFGVVGQTDGVAFVEVLSDGSVKYWGRLPTQTVSAIWRDMKVIDGYAYIGAESRNHGLQVFDLRKLLTLTAAKTFSIKTDLTNFHSGFTNSHNIVANEATKMIYAVGSNKCSGGLYMLDVTNPASPVYKGCAGGDGYVHDAQCVVYTGPTTAYKGKEICFGFNEDTLTIYDMSNKASVKVISRTTYAGAAYTHQGWIADAGMNYLLSDDELDEQENTAVKGNAKTSTYIWDIKNLAAPKLTGIYLSQTKSIDHNLYVVDGKAYMSNYASGLRIVDVSSVNSDPTGASFREVGYFDVYPEDDAKPVNDFYGAWSVYPYFKSGYILINSIERGVFSVKYTGA</sequence>
<gene>
    <name evidence="2" type="ORF">BJ508DRAFT_412723</name>
</gene>
<evidence type="ECO:0000256" key="1">
    <source>
        <dbReference type="SAM" id="SignalP"/>
    </source>
</evidence>
<dbReference type="AlphaFoldDB" id="A0A3N4IEW5"/>
<feature type="signal peptide" evidence="1">
    <location>
        <begin position="1"/>
        <end position="18"/>
    </location>
</feature>
<protein>
    <recommendedName>
        <fullName evidence="4">Regulatory P domain-containing protein</fullName>
    </recommendedName>
</protein>
<feature type="chain" id="PRO_5018305700" description="Regulatory P domain-containing protein" evidence="1">
    <location>
        <begin position="19"/>
        <end position="469"/>
    </location>
</feature>
<dbReference type="InterPro" id="IPR027589">
    <property type="entry name" value="Choice_anch_B"/>
</dbReference>
<organism evidence="2 3">
    <name type="scientific">Ascobolus immersus RN42</name>
    <dbReference type="NCBI Taxonomy" id="1160509"/>
    <lineage>
        <taxon>Eukaryota</taxon>
        <taxon>Fungi</taxon>
        <taxon>Dikarya</taxon>
        <taxon>Ascomycota</taxon>
        <taxon>Pezizomycotina</taxon>
        <taxon>Pezizomycetes</taxon>
        <taxon>Pezizales</taxon>
        <taxon>Ascobolaceae</taxon>
        <taxon>Ascobolus</taxon>
    </lineage>
</organism>
<keyword evidence="1" id="KW-0732">Signal</keyword>
<reference evidence="2 3" key="1">
    <citation type="journal article" date="2018" name="Nat. Ecol. Evol.">
        <title>Pezizomycetes genomes reveal the molecular basis of ectomycorrhizal truffle lifestyle.</title>
        <authorList>
            <person name="Murat C."/>
            <person name="Payen T."/>
            <person name="Noel B."/>
            <person name="Kuo A."/>
            <person name="Morin E."/>
            <person name="Chen J."/>
            <person name="Kohler A."/>
            <person name="Krizsan K."/>
            <person name="Balestrini R."/>
            <person name="Da Silva C."/>
            <person name="Montanini B."/>
            <person name="Hainaut M."/>
            <person name="Levati E."/>
            <person name="Barry K.W."/>
            <person name="Belfiori B."/>
            <person name="Cichocki N."/>
            <person name="Clum A."/>
            <person name="Dockter R.B."/>
            <person name="Fauchery L."/>
            <person name="Guy J."/>
            <person name="Iotti M."/>
            <person name="Le Tacon F."/>
            <person name="Lindquist E.A."/>
            <person name="Lipzen A."/>
            <person name="Malagnac F."/>
            <person name="Mello A."/>
            <person name="Molinier V."/>
            <person name="Miyauchi S."/>
            <person name="Poulain J."/>
            <person name="Riccioni C."/>
            <person name="Rubini A."/>
            <person name="Sitrit Y."/>
            <person name="Splivallo R."/>
            <person name="Traeger S."/>
            <person name="Wang M."/>
            <person name="Zifcakova L."/>
            <person name="Wipf D."/>
            <person name="Zambonelli A."/>
            <person name="Paolocci F."/>
            <person name="Nowrousian M."/>
            <person name="Ottonello S."/>
            <person name="Baldrian P."/>
            <person name="Spatafora J.W."/>
            <person name="Henrissat B."/>
            <person name="Nagy L.G."/>
            <person name="Aury J.M."/>
            <person name="Wincker P."/>
            <person name="Grigoriev I.V."/>
            <person name="Bonfante P."/>
            <person name="Martin F.M."/>
        </authorList>
    </citation>
    <scope>NUCLEOTIDE SEQUENCE [LARGE SCALE GENOMIC DNA]</scope>
    <source>
        <strain evidence="2 3">RN42</strain>
    </source>
</reference>
<proteinExistence type="predicted"/>
<keyword evidence="3" id="KW-1185">Reference proteome</keyword>
<dbReference type="STRING" id="1160509.A0A3N4IEW5"/>
<dbReference type="Proteomes" id="UP000275078">
    <property type="component" value="Unassembled WGS sequence"/>
</dbReference>
<dbReference type="InterPro" id="IPR013211">
    <property type="entry name" value="LVIVD"/>
</dbReference>
<name>A0A3N4IEW5_ASCIM</name>
<dbReference type="SUPFAM" id="SSF50969">
    <property type="entry name" value="YVTN repeat-like/Quinoprotein amine dehydrogenase"/>
    <property type="match status" value="1"/>
</dbReference>
<dbReference type="EMBL" id="ML119659">
    <property type="protein sequence ID" value="RPA84319.1"/>
    <property type="molecule type" value="Genomic_DNA"/>
</dbReference>